<keyword evidence="2" id="KW-1185">Reference proteome</keyword>
<comment type="caution">
    <text evidence="1">The sequence shown here is derived from an EMBL/GenBank/DDBJ whole genome shotgun (WGS) entry which is preliminary data.</text>
</comment>
<reference evidence="1 2" key="1">
    <citation type="submission" date="2021-06" db="EMBL/GenBank/DDBJ databases">
        <title>Caerostris extrusa draft genome.</title>
        <authorList>
            <person name="Kono N."/>
            <person name="Arakawa K."/>
        </authorList>
    </citation>
    <scope>NUCLEOTIDE SEQUENCE [LARGE SCALE GENOMIC DNA]</scope>
</reference>
<name>A0AAV4YAK8_CAEEX</name>
<proteinExistence type="predicted"/>
<organism evidence="1 2">
    <name type="scientific">Caerostris extrusa</name>
    <name type="common">Bark spider</name>
    <name type="synonym">Caerostris bankana</name>
    <dbReference type="NCBI Taxonomy" id="172846"/>
    <lineage>
        <taxon>Eukaryota</taxon>
        <taxon>Metazoa</taxon>
        <taxon>Ecdysozoa</taxon>
        <taxon>Arthropoda</taxon>
        <taxon>Chelicerata</taxon>
        <taxon>Arachnida</taxon>
        <taxon>Araneae</taxon>
        <taxon>Araneomorphae</taxon>
        <taxon>Entelegynae</taxon>
        <taxon>Araneoidea</taxon>
        <taxon>Araneidae</taxon>
        <taxon>Caerostris</taxon>
    </lineage>
</organism>
<evidence type="ECO:0000313" key="2">
    <source>
        <dbReference type="Proteomes" id="UP001054945"/>
    </source>
</evidence>
<gene>
    <name evidence="1" type="primary">Ankle2_0</name>
    <name evidence="1" type="ORF">CEXT_271131</name>
</gene>
<sequence length="166" mass="19557">MKVDWTEYFPTLDVFANFTTKEGLNILENHLNRLRHDEPLYLPAVEPSEQSIALVHLYPSHENPSLQSQCICIRAFQQNTEKFDIKHPVYIQGSTLSELDIDVYLAIQDCELRPDEYPNVYKWKIFIKSEIKCQYSMKRSLTPLPRDLTPIKPRAEMKIISRKKLF</sequence>
<dbReference type="Proteomes" id="UP001054945">
    <property type="component" value="Unassembled WGS sequence"/>
</dbReference>
<dbReference type="AlphaFoldDB" id="A0AAV4YAK8"/>
<dbReference type="EMBL" id="BPLR01019059">
    <property type="protein sequence ID" value="GIZ04272.1"/>
    <property type="molecule type" value="Genomic_DNA"/>
</dbReference>
<protein>
    <submittedName>
        <fullName evidence="1">Ankyrin repeat and LEM domain-containing protein 2</fullName>
    </submittedName>
</protein>
<accession>A0AAV4YAK8</accession>
<evidence type="ECO:0000313" key="1">
    <source>
        <dbReference type="EMBL" id="GIZ04272.1"/>
    </source>
</evidence>